<dbReference type="Proteomes" id="UP000058074">
    <property type="component" value="Chromosome"/>
</dbReference>
<dbReference type="AlphaFoldDB" id="A0A0N9U935"/>
<dbReference type="SUPFAM" id="SSF53474">
    <property type="entry name" value="alpha/beta-Hydrolases"/>
    <property type="match status" value="1"/>
</dbReference>
<evidence type="ECO:0000256" key="4">
    <source>
        <dbReference type="ARBA" id="ARBA00022801"/>
    </source>
</evidence>
<evidence type="ECO:0000259" key="7">
    <source>
        <dbReference type="Pfam" id="PF02897"/>
    </source>
</evidence>
<evidence type="ECO:0000256" key="2">
    <source>
        <dbReference type="ARBA" id="ARBA00011897"/>
    </source>
</evidence>
<dbReference type="Gene3D" id="2.130.10.120">
    <property type="entry name" value="Prolyl oligopeptidase, N-terminal domain"/>
    <property type="match status" value="1"/>
</dbReference>
<comment type="catalytic activity">
    <reaction evidence="1">
        <text>Hydrolysis of Pro-|-Xaa &gt;&gt; Ala-|-Xaa in oligopeptides.</text>
        <dbReference type="EC" id="3.4.21.26"/>
    </reaction>
</comment>
<dbReference type="PATRIC" id="fig|33050.5.peg.803"/>
<dbReference type="GO" id="GO:0005829">
    <property type="term" value="C:cytosol"/>
    <property type="evidence" value="ECO:0007669"/>
    <property type="project" value="TreeGrafter"/>
</dbReference>
<dbReference type="GO" id="GO:0004252">
    <property type="term" value="F:serine-type endopeptidase activity"/>
    <property type="evidence" value="ECO:0007669"/>
    <property type="project" value="UniProtKB-EC"/>
</dbReference>
<dbReference type="GO" id="GO:0070012">
    <property type="term" value="F:oligopeptidase activity"/>
    <property type="evidence" value="ECO:0007669"/>
    <property type="project" value="TreeGrafter"/>
</dbReference>
<dbReference type="InterPro" id="IPR023302">
    <property type="entry name" value="Pept_S9A_N"/>
</dbReference>
<evidence type="ECO:0000256" key="1">
    <source>
        <dbReference type="ARBA" id="ARBA00001070"/>
    </source>
</evidence>
<evidence type="ECO:0000259" key="6">
    <source>
        <dbReference type="Pfam" id="PF00326"/>
    </source>
</evidence>
<evidence type="ECO:0000256" key="3">
    <source>
        <dbReference type="ARBA" id="ARBA00022670"/>
    </source>
</evidence>
<dbReference type="SUPFAM" id="SSF50993">
    <property type="entry name" value="Peptidase/esterase 'gauge' domain"/>
    <property type="match status" value="1"/>
</dbReference>
<name>A0A0N9U935_SPHMC</name>
<dbReference type="InterPro" id="IPR001375">
    <property type="entry name" value="Peptidase_S9_cat"/>
</dbReference>
<sequence length="563" mass="61543">MMTWFEPSPHGRYVALAWGRDGDMSGQWTVFETATGRRIVDVPALAYTGARPGWLPDESGFWIDGRSDEGLHRLRFVPVADGATERPDVVLPETLVEAKHSGLTAHVSPDGRRAILVTETHEHIALALLDLDTLAATPFLPGGWDGECDGSWINAETYVARVNDGAPQGRVVAIRVSHATDRSTWRELVPESEGFIGWAGVIGGRLYVGDLLDVSLRVRVFDLDGRLVETLPLENPGSSPSLLLERCVRPNDMLVFTHATFTRSAVLLTHDPETGELRQHDEPVHRLDDAVAERRFATSRDGTRIPYFIVRKQALPLDRPQPALVHAYGGFNVSMLPSFPSHFVPFIEAGGIFVQASLRGGAEYGKGWHDAGRLRNKQNTFDDLAAVAEALIADGVSKPELMAFMGASNGGMLAGIAIVQQPHLWRAVVPSVPIFDMMEMLPLTAATAGVRAIMYEDYGDTTVPDVATSVIRWSPYHNIADGVAYPAVYHIFGEQDVGCMPFHGRKFTARLDEADSGGRPIHLRVWRDTGHGAVDPAKVAAWNGEWLAFVMDQIGMKAAEPAA</sequence>
<dbReference type="InterPro" id="IPR002470">
    <property type="entry name" value="Peptidase_S9A"/>
</dbReference>
<dbReference type="RefSeq" id="WP_054586977.1">
    <property type="nucleotide sequence ID" value="NZ_CP012700.1"/>
</dbReference>
<evidence type="ECO:0000256" key="5">
    <source>
        <dbReference type="ARBA" id="ARBA00022825"/>
    </source>
</evidence>
<reference evidence="8 9" key="1">
    <citation type="journal article" date="2015" name="Genome Announc.">
        <title>Complete Genome Sequence of Polypropylene Glycol- and Polyethylene Glycol-Degrading Sphingopyxis macrogoltabida Strain EY-1.</title>
        <authorList>
            <person name="Ohtsubo Y."/>
            <person name="Nagata Y."/>
            <person name="Numata M."/>
            <person name="Tsuchikane K."/>
            <person name="Hosoyama A."/>
            <person name="Yamazoe A."/>
            <person name="Tsuda M."/>
            <person name="Fujita N."/>
            <person name="Kawai F."/>
        </authorList>
    </citation>
    <scope>NUCLEOTIDE SEQUENCE [LARGE SCALE GENOMIC DNA]</scope>
    <source>
        <strain evidence="8 9">EY-1</strain>
    </source>
</reference>
<dbReference type="EC" id="3.4.21.26" evidence="2"/>
<protein>
    <recommendedName>
        <fullName evidence="2">prolyl oligopeptidase</fullName>
        <ecNumber evidence="2">3.4.21.26</ecNumber>
    </recommendedName>
</protein>
<evidence type="ECO:0000313" key="8">
    <source>
        <dbReference type="EMBL" id="ALH79534.1"/>
    </source>
</evidence>
<dbReference type="PANTHER" id="PTHR42881:SF2">
    <property type="entry name" value="PROLYL ENDOPEPTIDASE"/>
    <property type="match status" value="1"/>
</dbReference>
<dbReference type="OrthoDB" id="9760034at2"/>
<keyword evidence="5" id="KW-0720">Serine protease</keyword>
<dbReference type="Gene3D" id="3.40.50.1820">
    <property type="entry name" value="alpha/beta hydrolase"/>
    <property type="match status" value="1"/>
</dbReference>
<dbReference type="Pfam" id="PF02897">
    <property type="entry name" value="Peptidase_S9_N"/>
    <property type="match status" value="1"/>
</dbReference>
<dbReference type="GO" id="GO:0006508">
    <property type="term" value="P:proteolysis"/>
    <property type="evidence" value="ECO:0007669"/>
    <property type="project" value="UniProtKB-KW"/>
</dbReference>
<feature type="domain" description="Peptidase S9 prolyl oligopeptidase catalytic" evidence="6">
    <location>
        <begin position="338"/>
        <end position="555"/>
    </location>
</feature>
<feature type="domain" description="Peptidase S9A N-terminal" evidence="7">
    <location>
        <begin position="4"/>
        <end position="278"/>
    </location>
</feature>
<dbReference type="Pfam" id="PF00326">
    <property type="entry name" value="Peptidase_S9"/>
    <property type="match status" value="1"/>
</dbReference>
<dbReference type="EMBL" id="CP012700">
    <property type="protein sequence ID" value="ALH79534.1"/>
    <property type="molecule type" value="Genomic_DNA"/>
</dbReference>
<organism evidence="8 9">
    <name type="scientific">Sphingopyxis macrogoltabida</name>
    <name type="common">Sphingomonas macrogoltabidus</name>
    <dbReference type="NCBI Taxonomy" id="33050"/>
    <lineage>
        <taxon>Bacteria</taxon>
        <taxon>Pseudomonadati</taxon>
        <taxon>Pseudomonadota</taxon>
        <taxon>Alphaproteobacteria</taxon>
        <taxon>Sphingomonadales</taxon>
        <taxon>Sphingomonadaceae</taxon>
        <taxon>Sphingopyxis</taxon>
    </lineage>
</organism>
<keyword evidence="3" id="KW-0645">Protease</keyword>
<dbReference type="PRINTS" id="PR00862">
    <property type="entry name" value="PROLIGOPTASE"/>
</dbReference>
<proteinExistence type="predicted"/>
<gene>
    <name evidence="8" type="ORF">AN936_03870</name>
</gene>
<dbReference type="KEGG" id="smag:AN936_03870"/>
<dbReference type="InterPro" id="IPR029058">
    <property type="entry name" value="AB_hydrolase_fold"/>
</dbReference>
<dbReference type="PANTHER" id="PTHR42881">
    <property type="entry name" value="PROLYL ENDOPEPTIDASE"/>
    <property type="match status" value="1"/>
</dbReference>
<keyword evidence="4" id="KW-0378">Hydrolase</keyword>
<evidence type="ECO:0000313" key="9">
    <source>
        <dbReference type="Proteomes" id="UP000058074"/>
    </source>
</evidence>
<dbReference type="InterPro" id="IPR051167">
    <property type="entry name" value="Prolyl_oligopep/macrocyclase"/>
</dbReference>
<accession>A0A0N9U935</accession>